<evidence type="ECO:0000313" key="3">
    <source>
        <dbReference type="EMBL" id="KAL3769306.1"/>
    </source>
</evidence>
<keyword evidence="4" id="KW-1185">Reference proteome</keyword>
<feature type="region of interest" description="Disordered" evidence="1">
    <location>
        <begin position="58"/>
        <end position="96"/>
    </location>
</feature>
<feature type="compositionally biased region" description="Basic and acidic residues" evidence="1">
    <location>
        <begin position="392"/>
        <end position="413"/>
    </location>
</feature>
<feature type="region of interest" description="Disordered" evidence="1">
    <location>
        <begin position="382"/>
        <end position="416"/>
    </location>
</feature>
<name>A0ABD3MZJ5_9STRA</name>
<dbReference type="InterPro" id="IPR001214">
    <property type="entry name" value="SET_dom"/>
</dbReference>
<dbReference type="Pfam" id="PF00856">
    <property type="entry name" value="SET"/>
    <property type="match status" value="1"/>
</dbReference>
<dbReference type="Proteomes" id="UP001530315">
    <property type="component" value="Unassembled WGS sequence"/>
</dbReference>
<accession>A0ABD3MZJ5</accession>
<dbReference type="InterPro" id="IPR046341">
    <property type="entry name" value="SET_dom_sf"/>
</dbReference>
<gene>
    <name evidence="3" type="ORF">ACHAW5_003841</name>
</gene>
<organism evidence="3 4">
    <name type="scientific">Stephanodiscus triporus</name>
    <dbReference type="NCBI Taxonomy" id="2934178"/>
    <lineage>
        <taxon>Eukaryota</taxon>
        <taxon>Sar</taxon>
        <taxon>Stramenopiles</taxon>
        <taxon>Ochrophyta</taxon>
        <taxon>Bacillariophyta</taxon>
        <taxon>Coscinodiscophyceae</taxon>
        <taxon>Thalassiosirophycidae</taxon>
        <taxon>Stephanodiscales</taxon>
        <taxon>Stephanodiscaceae</taxon>
        <taxon>Stephanodiscus</taxon>
    </lineage>
</organism>
<dbReference type="SUPFAM" id="SSF82199">
    <property type="entry name" value="SET domain"/>
    <property type="match status" value="1"/>
</dbReference>
<feature type="domain" description="SET" evidence="2">
    <location>
        <begin position="451"/>
        <end position="639"/>
    </location>
</feature>
<feature type="compositionally biased region" description="Polar residues" evidence="1">
    <location>
        <begin position="58"/>
        <end position="67"/>
    </location>
</feature>
<dbReference type="AlphaFoldDB" id="A0ABD3MZJ5"/>
<evidence type="ECO:0000256" key="1">
    <source>
        <dbReference type="SAM" id="MobiDB-lite"/>
    </source>
</evidence>
<proteinExistence type="predicted"/>
<dbReference type="Gene3D" id="2.170.270.10">
    <property type="entry name" value="SET domain"/>
    <property type="match status" value="1"/>
</dbReference>
<evidence type="ECO:0000313" key="4">
    <source>
        <dbReference type="Proteomes" id="UP001530315"/>
    </source>
</evidence>
<reference evidence="3 4" key="1">
    <citation type="submission" date="2024-10" db="EMBL/GenBank/DDBJ databases">
        <title>Updated reference genomes for cyclostephanoid diatoms.</title>
        <authorList>
            <person name="Roberts W.R."/>
            <person name="Alverson A.J."/>
        </authorList>
    </citation>
    <scope>NUCLEOTIDE SEQUENCE [LARGE SCALE GENOMIC DNA]</scope>
    <source>
        <strain evidence="3 4">AJA276-08</strain>
    </source>
</reference>
<dbReference type="EMBL" id="JALLAZ020001659">
    <property type="protein sequence ID" value="KAL3769306.1"/>
    <property type="molecule type" value="Genomic_DNA"/>
</dbReference>
<sequence>MRPANAIAALSIGGISIAIASGINYGPTKSEHSVEKDEISRPVDADCTNCNEDILTSLNPARFQSTPKADKEKSLPETTKNKEGEDDDEYEDDDDDNYYLPNGQCGLYLAPSTLPHAGLGVFSGSAIPFDHSVNEYVGGTFPGFDDDKHPPLWTDLFIPIADDYKALPYRGQQRFPSWLQYIWPKSPGALSDLTTTAFPDVPHELWDFDLGLNFADGIQFFADDFDDKRSKTMPYKPKESVNAFVPGLASLANSDSRLSNMDRIYANSRVDYNGQVAPWQPGAGAYTPHHGIEFSVSKKGGVYAGMELLLDYGPVWRAKNKQRLDWFSNRKNMDKQRNEKHERKGFVEGINKKWGRLDERESQDCPDDLPTENAKRDRLAQGMAADSSLLGDDEKPYSEYRTNDYHPQTKDAGDDNNVDKATVSLADDTGPHQIMKPLPWLNQNGICLSSGKLQIKASTIKFAGRGVFSTTHIGKGEVVLSSPLIAMRGEDFAIYKTYADERFLKNQIDKSAVVAVELLFNYAFSHPDSPLYLVPNAPLANFINHGGPFTSHKPKAEGANVEVRWPKAGSNAAKLFEWAYTQKQANRFDNDFETTIFNDPNPWLKDHPIDVMERSGKLALEYVALRDIHNDEEILLDYGQLWQDAWEEYSGRNTYGRSGYFRHSIGVPPGFFPDNWLHVSDRYEIAEIQDLVNNPLEPGAAVPMTWAHNGKPVASKYAYVVGLDNGFSERFLEYSEKKGVIELYRKLLREKEGYHLPSDGFDVYKPGALVNNTFGTDMAMEFFAHRYKSKDWNFNMHFVAAWDESARKDILRALGDAGFDLAVKGIGERFGYDNMTCFHASYMGVTHCDKSKMHSDIYATGDKSWNIIFPLITVEGSPPELDIMSEDMNTVIGVNYLKDVAFAMGDFGYHQTRPINYFTPDGEKGEDGSNDAADGFPIRVVFGVYCAQIDETNVAMIRHIYDGDDPAPFADQFETLPMREIHWNRDSGTCTLGKPGGMKVVL</sequence>
<comment type="caution">
    <text evidence="3">The sequence shown here is derived from an EMBL/GenBank/DDBJ whole genome shotgun (WGS) entry which is preliminary data.</text>
</comment>
<dbReference type="PROSITE" id="PS50280">
    <property type="entry name" value="SET"/>
    <property type="match status" value="1"/>
</dbReference>
<protein>
    <recommendedName>
        <fullName evidence="2">SET domain-containing protein</fullName>
    </recommendedName>
</protein>
<evidence type="ECO:0000259" key="2">
    <source>
        <dbReference type="PROSITE" id="PS50280"/>
    </source>
</evidence>
<feature type="compositionally biased region" description="Acidic residues" evidence="1">
    <location>
        <begin position="84"/>
        <end position="96"/>
    </location>
</feature>
<feature type="compositionally biased region" description="Basic and acidic residues" evidence="1">
    <location>
        <begin position="68"/>
        <end position="83"/>
    </location>
</feature>